<proteinExistence type="predicted"/>
<sequence>MKKLKKLHVIQFSFWDVESFVFDKDCTGIIGANGAGKTTLIDAIQIALVGANKQHMHFNAQSVQKDSRLLRDYALGAMRSGDSEDQKQSVITRKREEALSYITLIFKGDQPSDTVSAGICIHSTATDRDHKVLGLYVLPGVELQQDDHLESRGAEGRAPMDWAQFEALIRGKAKGVGLTPTITTKPEAYLSELLHSIQDPERHIDRNQFLRALKHSINLKQVDGVGVFLRKYLVESTPIDKQGTLLHIKTMRLLARKIEEIKNQIARLQSIGKRFESVRHFHQQKAVAAAVRLTLQVEAADTNLSNLGMELDRLGDEIRTGQSNLTKLKKDTELMKGLVEDLIRQQASDPEILKSIQADQIGNLNRQAAESSKRTLLKIENKVRIALSAVAAELEFRKHTDSLVFREFVEQLDEHAASGPIASTSLIGKAFAALAKIKPDLFKYDESALIAIDEAKRAYESANERLKASAKGMRLELDDSISEAMSIFRSEDIDCATVASLVRITDVKWQGVIESFLARNRYALVVDPGREQDAVHLLRASRRPLYGVTVVQPRHLQEDLHRHYESNSVAALITGDHPVALAFLRRMLGALRQVESEQDLEKHPRSMTQDGMLSANGGTTRLRLIEPQLWSLGVQISSVERIGLENELREADRAWIDAKSIRNRTKTAIEELQSAITAYTIEEYEAAIDAMNIAFVTMSAAGAISSSEKAQSLAEKLKAATIARQAADQAVLDQTELLATKTEANRVKVIERDAAKLQFIDLSAKCQMAHEEQDYDAEAASTLYNECQSKNVQLGVSAAMEHLASKIIHANKRISTDEPQVHADFITYINEQAIALVEERSDWRLAAVWVSTHTQRLVNSTLSEYEGDAAQARSAAEQAFKADVKFKMREAIHRVQQEIGDLNRILDKCPEFTGGERYRFSHEISPMHRDLYELILSDADAGQPSFLDATDNDGTQGKLVTLLEACESGDDKGNNPLEDYRLLFNFDLKIIVNGMVVDKLSKRMGVASNGEHRVPFYVIAGAALASAYRIKPGAQHRGAGLMLLDEAFYGMDAQNSFVTAEFLKSLGLQLILAGPDTDVGKLIPVLDSYYDVFRPDNGADAYFSHVQIKEAAKTLLQSDIPEMHPHLVEQKMQQLSMI</sequence>
<dbReference type="RefSeq" id="WP_212686021.1">
    <property type="nucleotide sequence ID" value="NZ_JAGSPN010000001.1"/>
</dbReference>
<gene>
    <name evidence="1" type="ORF">KDM89_00595</name>
</gene>
<dbReference type="SUPFAM" id="SSF52540">
    <property type="entry name" value="P-loop containing nucleoside triphosphate hydrolases"/>
    <property type="match status" value="1"/>
</dbReference>
<dbReference type="Pfam" id="PF13558">
    <property type="entry name" value="SbcC_Walker_B"/>
    <property type="match status" value="1"/>
</dbReference>
<dbReference type="AlphaFoldDB" id="A0A941I594"/>
<dbReference type="PANTHER" id="PTHR32182:SF0">
    <property type="entry name" value="DNA REPLICATION AND REPAIR PROTEIN RECF"/>
    <property type="match status" value="1"/>
</dbReference>
<dbReference type="EMBL" id="JAGSPN010000001">
    <property type="protein sequence ID" value="MBR7780624.1"/>
    <property type="molecule type" value="Genomic_DNA"/>
</dbReference>
<reference evidence="1" key="1">
    <citation type="submission" date="2021-04" db="EMBL/GenBank/DDBJ databases">
        <title>novel species isolated from subtropical streams in China.</title>
        <authorList>
            <person name="Lu H."/>
        </authorList>
    </citation>
    <scope>NUCLEOTIDE SEQUENCE</scope>
    <source>
        <strain evidence="1">LFS511W</strain>
    </source>
</reference>
<dbReference type="GO" id="GO:0006302">
    <property type="term" value="P:double-strand break repair"/>
    <property type="evidence" value="ECO:0007669"/>
    <property type="project" value="TreeGrafter"/>
</dbReference>
<evidence type="ECO:0000313" key="2">
    <source>
        <dbReference type="Proteomes" id="UP000680067"/>
    </source>
</evidence>
<name>A0A941I594_9BURK</name>
<dbReference type="Proteomes" id="UP000680067">
    <property type="component" value="Unassembled WGS sequence"/>
</dbReference>
<dbReference type="PANTHER" id="PTHR32182">
    <property type="entry name" value="DNA REPLICATION AND REPAIR PROTEIN RECF"/>
    <property type="match status" value="1"/>
</dbReference>
<dbReference type="Gene3D" id="3.40.50.300">
    <property type="entry name" value="P-loop containing nucleotide triphosphate hydrolases"/>
    <property type="match status" value="1"/>
</dbReference>
<dbReference type="Pfam" id="PF13555">
    <property type="entry name" value="AAA_29"/>
    <property type="match status" value="1"/>
</dbReference>
<dbReference type="GO" id="GO:0000731">
    <property type="term" value="P:DNA synthesis involved in DNA repair"/>
    <property type="evidence" value="ECO:0007669"/>
    <property type="project" value="TreeGrafter"/>
</dbReference>
<evidence type="ECO:0000313" key="1">
    <source>
        <dbReference type="EMBL" id="MBR7780624.1"/>
    </source>
</evidence>
<organism evidence="1 2">
    <name type="scientific">Undibacterium luofuense</name>
    <dbReference type="NCBI Taxonomy" id="2828733"/>
    <lineage>
        <taxon>Bacteria</taxon>
        <taxon>Pseudomonadati</taxon>
        <taxon>Pseudomonadota</taxon>
        <taxon>Betaproteobacteria</taxon>
        <taxon>Burkholderiales</taxon>
        <taxon>Oxalobacteraceae</taxon>
        <taxon>Undibacterium</taxon>
    </lineage>
</organism>
<protein>
    <submittedName>
        <fullName evidence="1">AAA family ATPase</fullName>
    </submittedName>
</protein>
<keyword evidence="2" id="KW-1185">Reference proteome</keyword>
<dbReference type="InterPro" id="IPR027417">
    <property type="entry name" value="P-loop_NTPase"/>
</dbReference>
<comment type="caution">
    <text evidence="1">The sequence shown here is derived from an EMBL/GenBank/DDBJ whole genome shotgun (WGS) entry which is preliminary data.</text>
</comment>
<accession>A0A941I594</accession>